<dbReference type="InterPro" id="IPR027417">
    <property type="entry name" value="P-loop_NTPase"/>
</dbReference>
<feature type="coiled-coil region" evidence="5">
    <location>
        <begin position="1776"/>
        <end position="1854"/>
    </location>
</feature>
<dbReference type="FunFam" id="3.40.50.300:FF:001660">
    <property type="entry name" value="NF-X1 finger and helicase protein, putative"/>
    <property type="match status" value="1"/>
</dbReference>
<dbReference type="InterPro" id="IPR050773">
    <property type="entry name" value="CbxX/CfxQ_RuBisCO_ESX"/>
</dbReference>
<proteinExistence type="inferred from homology"/>
<dbReference type="GO" id="GO:0004386">
    <property type="term" value="F:helicase activity"/>
    <property type="evidence" value="ECO:0007669"/>
    <property type="project" value="InterPro"/>
</dbReference>
<dbReference type="SMART" id="SM00382">
    <property type="entry name" value="AAA"/>
    <property type="match status" value="3"/>
</dbReference>
<keyword evidence="5" id="KW-0175">Coiled coil</keyword>
<evidence type="ECO:0000313" key="8">
    <source>
        <dbReference type="EMBL" id="KAG8626459.1"/>
    </source>
</evidence>
<keyword evidence="3" id="KW-0347">Helicase</keyword>
<feature type="domain" description="AAA+ ATPase" evidence="7">
    <location>
        <begin position="906"/>
        <end position="1129"/>
    </location>
</feature>
<dbReference type="Pfam" id="PF00004">
    <property type="entry name" value="AAA"/>
    <property type="match status" value="3"/>
</dbReference>
<reference evidence="8" key="1">
    <citation type="submission" date="2021-07" db="EMBL/GenBank/DDBJ databases">
        <title>Elsinoe batatas strain:CRI-CJ2 Genome sequencing and assembly.</title>
        <authorList>
            <person name="Huang L."/>
        </authorList>
    </citation>
    <scope>NUCLEOTIDE SEQUENCE</scope>
    <source>
        <strain evidence="8">CRI-CJ2</strain>
    </source>
</reference>
<evidence type="ECO:0000256" key="3">
    <source>
        <dbReference type="ARBA" id="ARBA00022806"/>
    </source>
</evidence>
<keyword evidence="4" id="KW-0067">ATP-binding</keyword>
<dbReference type="Gene3D" id="3.40.50.300">
    <property type="entry name" value="P-loop containing nucleotide triphosphate hydrolases"/>
    <property type="match status" value="5"/>
</dbReference>
<dbReference type="PRINTS" id="PR00819">
    <property type="entry name" value="CBXCFQXSUPER"/>
</dbReference>
<dbReference type="PANTHER" id="PTHR43392:SF2">
    <property type="entry name" value="AAA-TYPE ATPASE FAMILY PROTEIN _ ANKYRIN REPEAT FAMILY PROTEIN"/>
    <property type="match status" value="1"/>
</dbReference>
<dbReference type="Pfam" id="PF13087">
    <property type="entry name" value="AAA_12"/>
    <property type="match status" value="1"/>
</dbReference>
<dbReference type="OrthoDB" id="2423195at2759"/>
<dbReference type="Proteomes" id="UP000809789">
    <property type="component" value="Unassembled WGS sequence"/>
</dbReference>
<dbReference type="EMBL" id="JAESVG020000006">
    <property type="protein sequence ID" value="KAG8626459.1"/>
    <property type="molecule type" value="Genomic_DNA"/>
</dbReference>
<dbReference type="InterPro" id="IPR003593">
    <property type="entry name" value="AAA+_ATPase"/>
</dbReference>
<comment type="similarity">
    <text evidence="1">Belongs to the CbxX/CfxQ family.</text>
</comment>
<evidence type="ECO:0000256" key="6">
    <source>
        <dbReference type="SAM" id="MobiDB-lite"/>
    </source>
</evidence>
<accession>A0A8K0PIB4</accession>
<dbReference type="GO" id="GO:0005524">
    <property type="term" value="F:ATP binding"/>
    <property type="evidence" value="ECO:0007669"/>
    <property type="project" value="UniProtKB-KW"/>
</dbReference>
<feature type="region of interest" description="Disordered" evidence="6">
    <location>
        <begin position="792"/>
        <end position="855"/>
    </location>
</feature>
<evidence type="ECO:0000313" key="9">
    <source>
        <dbReference type="Proteomes" id="UP000809789"/>
    </source>
</evidence>
<dbReference type="InterPro" id="IPR047187">
    <property type="entry name" value="SF1_C_Upf1"/>
</dbReference>
<dbReference type="FunFam" id="3.40.50.300:FF:000216">
    <property type="entry name" value="Type VII secretion ATPase EccA"/>
    <property type="match status" value="1"/>
</dbReference>
<dbReference type="CDD" id="cd06008">
    <property type="entry name" value="NF-X1-zinc-finger"/>
    <property type="match status" value="1"/>
</dbReference>
<dbReference type="FunFam" id="1.10.8.60:FF:000160">
    <property type="entry name" value="WGS project CABT00000000 data, contig 2.55"/>
    <property type="match status" value="1"/>
</dbReference>
<keyword evidence="9" id="KW-1185">Reference proteome</keyword>
<keyword evidence="2" id="KW-0547">Nucleotide-binding</keyword>
<sequence>MHNSLPSSLRALVTDLQTQSATNLQHYLDLPNPTFLDENQARSLISALQQQVALIQGPPGTGKSFIGALAAKTLFRHSSLRILVLSYTNHALDQYLEDLLTVDIPSSEIVRLGSPYKASNTAKPLTLQQQLISNPNYRRTRQEWDLINHLRNDLSGTGTKLAAAFNEYTLDGASKKDLMEYLELSPEHEDFYEAFQVASDDEFQVVGQEGKAIDKYYLLDRWCRGKDPGVLKEQISVNSSIWAMPKDERDRVRRSWLAAIFTERLGRVTEYGELYDQKLAMIDKVSNEGSRKLLASKRIIGCTTTGAAIHVQEIQSARPDVVIVEEAGEILESHILTALGPSTKQLILIGDHKQLRPKANYQLSVEKGTGYDLNRSLFERLVLKGYPHETLVEQHRMRPEISALVRSLTYPELKDASSTEGRKHLRGFQDTVIFVDHRELESEKDTIFDPREGGATSSKTNRFEADMTLRCVRYLAQQGYGTDQVVVLTPYLGQLGLLYDVLAAENDPVLNDMDSFDLVRAGLMPQATAAMNRRRLRISTVDNYQGEESDIVVVSLTRSNMKKDIGFLSSPERLNVLLSRARDGLIMIGNSETFGEARKGKELWQSLFKDLRNGHHIFDGVPVCCERHKDRMAIVPTPRDFDSICPDGGCNAPCGTMLSCDVHQCPQKCHQLYDHSKMKCEAVMVDTCADNHKLSWKCGDGRPPQCLTCEKKKRATADRLKKEHEQRLRATIAQKEHEQQIAGIEAKIEAERQQLKEHDLQQARQIAIEQKLRDLALIKQQTMQKMQNDMAAGPAQSHGRQSQPPTIPAISNEHAGGITNEAAQASVPGGLPSKLDPVQSSELSSLEPKGPAGLEWDRMKDVDGISVDAIDKIMDMTGLEDVKAQFLGVLQKLQIAQRQGTSLQDERLGTSLLGNPGTGKTSVARLYASFLAEVQAIPSDTFVETTGSKLANEGVNGAKKMLDDVLEAGGGAIFIDEAYQLVSGSSFGGSGVLDFLLAEIENTTGRVVFMFAGYEKQMEKFFQHNPGIPSRLPVQLKFADYSEKQLLYMLGKKIEKRFANRMKIEDGYTGLYMRIVVRRLHRQSGKEGFGNARALENVLARITTSQSTRIARERRAGKLPDDLWLSKEDLIGPEPSGALDGSDSWRKLQAMVGLRAVKDSVKMLLDSLTENYNRELKEKPPIEVTLNRLFLGSPGTGKTTVAKLYGRILADIGLLSTSECVVKTPSDFIGSAMGESERNTKSILENTKGKVLVIDEAYMLCSTLGIPSSSVADPYRTAVIDTIVSEVHSVPGDDRAVLLLGYQEQMEEMLRKVNPGLRRRFPVENAFVFEDYQDDELRSILDFKLSSQGLDATEDARQACVGLLSKLRRKPNFGNAGEVENLLTEAKQRYMNRQRALPAQQRSEDVIFSPQDFDRDFGRSSNAVESCKALFADTVNSEEIVDKLTRYIRGYQNAQKTGMDPLDVVPFNFTTTARKMGKVFCDMGFLASDHVIECSVTDLVAEYTGQTGPKVIAMFEEALGQVLFIDEAYRLAEGPFAKEAIDEIVDCLTKPRYKGKMLVMLAGYEHEISRLLRVNPGLSSRFPEEVTFSNLTPGACLTLLTTKLLRDKKLPSDLNVSNSKKEAVLQTLDALTKLDGWGNGRDVETIANRVRMDVLSSAEAPLISWDKILVQAQRMLQEKQSRMAAGLEKIHIKAFVEPQAQASADMKIEAPRLNTVLQSTTTTRQEAEPPLAETGDHASKQFRDPNVPDAIWNQLQIDRLGQERARTALTQQVLMARRQSETARQAAEDMAKQEQELAEKAAIDDEARRLHEQMRLKALEARRKADEEAERIRALEEQRRLEQEREQRAQQKLRQIGVCPVGYHWINQGIGYRCAGGSHFVTNEALGLS</sequence>
<gene>
    <name evidence="8" type="ORF">KVT40_005404</name>
</gene>
<feature type="domain" description="AAA+ ATPase" evidence="7">
    <location>
        <begin position="49"/>
        <end position="369"/>
    </location>
</feature>
<evidence type="ECO:0000256" key="4">
    <source>
        <dbReference type="ARBA" id="ARBA00022840"/>
    </source>
</evidence>
<keyword evidence="3" id="KW-0378">Hydrolase</keyword>
<evidence type="ECO:0000256" key="5">
    <source>
        <dbReference type="SAM" id="Coils"/>
    </source>
</evidence>
<organism evidence="8 9">
    <name type="scientific">Elsinoe batatas</name>
    <dbReference type="NCBI Taxonomy" id="2601811"/>
    <lineage>
        <taxon>Eukaryota</taxon>
        <taxon>Fungi</taxon>
        <taxon>Dikarya</taxon>
        <taxon>Ascomycota</taxon>
        <taxon>Pezizomycotina</taxon>
        <taxon>Dothideomycetes</taxon>
        <taxon>Dothideomycetidae</taxon>
        <taxon>Myriangiales</taxon>
        <taxon>Elsinoaceae</taxon>
        <taxon>Elsinoe</taxon>
    </lineage>
</organism>
<evidence type="ECO:0000259" key="7">
    <source>
        <dbReference type="SMART" id="SM00382"/>
    </source>
</evidence>
<dbReference type="CDD" id="cd06503">
    <property type="entry name" value="ATP-synt_Fo_b"/>
    <property type="match status" value="1"/>
</dbReference>
<feature type="coiled-coil region" evidence="5">
    <location>
        <begin position="734"/>
        <end position="761"/>
    </location>
</feature>
<dbReference type="Gene3D" id="1.10.8.60">
    <property type="match status" value="2"/>
</dbReference>
<dbReference type="SUPFAM" id="SSF52540">
    <property type="entry name" value="P-loop containing nucleoside triphosphate hydrolases"/>
    <property type="match status" value="4"/>
</dbReference>
<feature type="compositionally biased region" description="Basic and acidic residues" evidence="6">
    <location>
        <begin position="1734"/>
        <end position="1743"/>
    </location>
</feature>
<dbReference type="GO" id="GO:0016887">
    <property type="term" value="F:ATP hydrolysis activity"/>
    <property type="evidence" value="ECO:0007669"/>
    <property type="project" value="InterPro"/>
</dbReference>
<evidence type="ECO:0000256" key="1">
    <source>
        <dbReference type="ARBA" id="ARBA00010378"/>
    </source>
</evidence>
<dbReference type="InterPro" id="IPR041679">
    <property type="entry name" value="DNA2/NAM7-like_C"/>
</dbReference>
<dbReference type="PANTHER" id="PTHR43392">
    <property type="entry name" value="AAA-TYPE ATPASE FAMILY PROTEIN / ANKYRIN REPEAT FAMILY PROTEIN"/>
    <property type="match status" value="1"/>
</dbReference>
<dbReference type="InterPro" id="IPR041677">
    <property type="entry name" value="DNA2/NAM7_AAA_11"/>
</dbReference>
<dbReference type="CDD" id="cd17936">
    <property type="entry name" value="EEXXEc_NFX1"/>
    <property type="match status" value="1"/>
</dbReference>
<dbReference type="CDD" id="cd00009">
    <property type="entry name" value="AAA"/>
    <property type="match status" value="2"/>
</dbReference>
<comment type="caution">
    <text evidence="8">The sequence shown here is derived from an EMBL/GenBank/DDBJ whole genome shotgun (WGS) entry which is preliminary data.</text>
</comment>
<dbReference type="InterPro" id="IPR041627">
    <property type="entry name" value="AAA_lid_6"/>
</dbReference>
<dbReference type="InterPro" id="IPR000641">
    <property type="entry name" value="CbxX/CfxQ"/>
</dbReference>
<dbReference type="Pfam" id="PF13086">
    <property type="entry name" value="AAA_11"/>
    <property type="match status" value="1"/>
</dbReference>
<protein>
    <recommendedName>
        <fullName evidence="7">AAA+ ATPase domain-containing protein</fullName>
    </recommendedName>
</protein>
<dbReference type="Pfam" id="PF17866">
    <property type="entry name" value="AAA_lid_6"/>
    <property type="match status" value="1"/>
</dbReference>
<dbReference type="CDD" id="cd18808">
    <property type="entry name" value="SF1_C_Upf1"/>
    <property type="match status" value="1"/>
</dbReference>
<feature type="domain" description="AAA+ ATPase" evidence="7">
    <location>
        <begin position="1184"/>
        <end position="1310"/>
    </location>
</feature>
<evidence type="ECO:0000256" key="2">
    <source>
        <dbReference type="ARBA" id="ARBA00022741"/>
    </source>
</evidence>
<feature type="region of interest" description="Disordered" evidence="6">
    <location>
        <begin position="1720"/>
        <end position="1743"/>
    </location>
</feature>
<name>A0A8K0PIB4_9PEZI</name>
<dbReference type="InterPro" id="IPR003959">
    <property type="entry name" value="ATPase_AAA_core"/>
</dbReference>